<evidence type="ECO:0000313" key="3">
    <source>
        <dbReference type="EMBL" id="QKJ29870.1"/>
    </source>
</evidence>
<dbReference type="SMART" id="SM00867">
    <property type="entry name" value="YceI"/>
    <property type="match status" value="1"/>
</dbReference>
<dbReference type="InterPro" id="IPR036761">
    <property type="entry name" value="TTHA0802/YceI-like_sf"/>
</dbReference>
<dbReference type="RefSeq" id="WP_173414560.1">
    <property type="nucleotide sequence ID" value="NZ_CP054139.1"/>
</dbReference>
<protein>
    <submittedName>
        <fullName evidence="3">YceI family protein</fullName>
    </submittedName>
</protein>
<proteinExistence type="predicted"/>
<dbReference type="EMBL" id="CP054139">
    <property type="protein sequence ID" value="QKJ29870.1"/>
    <property type="molecule type" value="Genomic_DNA"/>
</dbReference>
<feature type="domain" description="Lipid/polyisoprenoid-binding YceI-like" evidence="2">
    <location>
        <begin position="45"/>
        <end position="212"/>
    </location>
</feature>
<evidence type="ECO:0000256" key="1">
    <source>
        <dbReference type="SAM" id="SignalP"/>
    </source>
</evidence>
<keyword evidence="4" id="KW-1185">Reference proteome</keyword>
<feature type="chain" id="PRO_5028806920" evidence="1">
    <location>
        <begin position="24"/>
        <end position="213"/>
    </location>
</feature>
<gene>
    <name evidence="3" type="ORF">HQ865_08910</name>
</gene>
<accession>A0A7D4QJP9</accession>
<evidence type="ECO:0000259" key="2">
    <source>
        <dbReference type="SMART" id="SM00867"/>
    </source>
</evidence>
<dbReference type="InterPro" id="IPR007372">
    <property type="entry name" value="Lipid/polyisoprenoid-bd_YceI"/>
</dbReference>
<dbReference type="AlphaFoldDB" id="A0A7D4QJP9"/>
<dbReference type="PANTHER" id="PTHR34406:SF1">
    <property type="entry name" value="PROTEIN YCEI"/>
    <property type="match status" value="1"/>
</dbReference>
<organism evidence="3 4">
    <name type="scientific">Mucilaginibacter mali</name>
    <dbReference type="NCBI Taxonomy" id="2740462"/>
    <lineage>
        <taxon>Bacteria</taxon>
        <taxon>Pseudomonadati</taxon>
        <taxon>Bacteroidota</taxon>
        <taxon>Sphingobacteriia</taxon>
        <taxon>Sphingobacteriales</taxon>
        <taxon>Sphingobacteriaceae</taxon>
        <taxon>Mucilaginibacter</taxon>
    </lineage>
</organism>
<dbReference type="SUPFAM" id="SSF101874">
    <property type="entry name" value="YceI-like"/>
    <property type="match status" value="1"/>
</dbReference>
<dbReference type="PROSITE" id="PS51257">
    <property type="entry name" value="PROKAR_LIPOPROTEIN"/>
    <property type="match status" value="1"/>
</dbReference>
<feature type="signal peptide" evidence="1">
    <location>
        <begin position="1"/>
        <end position="23"/>
    </location>
</feature>
<evidence type="ECO:0000313" key="4">
    <source>
        <dbReference type="Proteomes" id="UP000505355"/>
    </source>
</evidence>
<dbReference type="Pfam" id="PF04264">
    <property type="entry name" value="YceI"/>
    <property type="match status" value="1"/>
</dbReference>
<dbReference type="Gene3D" id="2.40.128.110">
    <property type="entry name" value="Lipid/polyisoprenoid-binding, YceI-like"/>
    <property type="match status" value="1"/>
</dbReference>
<keyword evidence="1" id="KW-0732">Signal</keyword>
<sequence length="213" mass="23333">MNNKLLTSYLFLIITSFFLGCSATGENKNNTSSSSISLHVGDEKYFTIDTKESVVAWTGSGVHGKHDGYAYISKGELMIENGQLMGGTVEIDMTKTEGPGHATNNNLINHLKGPDFFDVEKFPFSTIVITKSAAINGENKTVTGKLMIKGITEPVTFPARIEIRDGIVKASARLIIDRTKWGIRYNSGKFYDNLADRAISDSIGFQINIVAKK</sequence>
<dbReference type="Proteomes" id="UP000505355">
    <property type="component" value="Chromosome"/>
</dbReference>
<name>A0A7D4QJP9_9SPHI</name>
<dbReference type="PANTHER" id="PTHR34406">
    <property type="entry name" value="PROTEIN YCEI"/>
    <property type="match status" value="1"/>
</dbReference>
<reference evidence="3 4" key="1">
    <citation type="submission" date="2020-05" db="EMBL/GenBank/DDBJ databases">
        <title>Mucilaginibacter mali sp. nov.</title>
        <authorList>
            <person name="Kim H.S."/>
            <person name="Lee K.C."/>
            <person name="Suh M.K."/>
            <person name="Kim J.-S."/>
            <person name="Han K.-I."/>
            <person name="Eom M.K."/>
            <person name="Shin Y.K."/>
            <person name="Lee J.-S."/>
        </authorList>
    </citation>
    <scope>NUCLEOTIDE SEQUENCE [LARGE SCALE GENOMIC DNA]</scope>
    <source>
        <strain evidence="3 4">G2-14</strain>
    </source>
</reference>
<dbReference type="KEGG" id="mmab:HQ865_08910"/>